<dbReference type="AlphaFoldDB" id="A0A8H3WCZ7"/>
<comment type="caution">
    <text evidence="2">The sequence shown here is derived from an EMBL/GenBank/DDBJ whole genome shotgun (WGS) entry which is preliminary data.</text>
</comment>
<dbReference type="EMBL" id="WOWK01000052">
    <property type="protein sequence ID" value="KAF0323481.1"/>
    <property type="molecule type" value="Genomic_DNA"/>
</dbReference>
<feature type="region of interest" description="Disordered" evidence="1">
    <location>
        <begin position="82"/>
        <end position="107"/>
    </location>
</feature>
<evidence type="ECO:0000256" key="1">
    <source>
        <dbReference type="SAM" id="MobiDB-lite"/>
    </source>
</evidence>
<keyword evidence="3" id="KW-1185">Reference proteome</keyword>
<dbReference type="Proteomes" id="UP000434172">
    <property type="component" value="Unassembled WGS sequence"/>
</dbReference>
<organism evidence="2 3">
    <name type="scientific">Colletotrichum asianum</name>
    <dbReference type="NCBI Taxonomy" id="702518"/>
    <lineage>
        <taxon>Eukaryota</taxon>
        <taxon>Fungi</taxon>
        <taxon>Dikarya</taxon>
        <taxon>Ascomycota</taxon>
        <taxon>Pezizomycotina</taxon>
        <taxon>Sordariomycetes</taxon>
        <taxon>Hypocreomycetidae</taxon>
        <taxon>Glomerellales</taxon>
        <taxon>Glomerellaceae</taxon>
        <taxon>Colletotrichum</taxon>
        <taxon>Colletotrichum gloeosporioides species complex</taxon>
    </lineage>
</organism>
<gene>
    <name evidence="2" type="ORF">GQ607_009378</name>
</gene>
<feature type="compositionally biased region" description="Basic and acidic residues" evidence="1">
    <location>
        <begin position="89"/>
        <end position="98"/>
    </location>
</feature>
<evidence type="ECO:0000313" key="3">
    <source>
        <dbReference type="Proteomes" id="UP000434172"/>
    </source>
</evidence>
<evidence type="ECO:0000313" key="2">
    <source>
        <dbReference type="EMBL" id="KAF0323481.1"/>
    </source>
</evidence>
<reference evidence="2 3" key="1">
    <citation type="submission" date="2019-12" db="EMBL/GenBank/DDBJ databases">
        <title>A genome sequence resource for the geographically widespread anthracnose pathogen Colletotrichum asianum.</title>
        <authorList>
            <person name="Meng Y."/>
        </authorList>
    </citation>
    <scope>NUCLEOTIDE SEQUENCE [LARGE SCALE GENOMIC DNA]</scope>
    <source>
        <strain evidence="2 3">ICMP 18580</strain>
    </source>
</reference>
<accession>A0A8H3WCZ7</accession>
<sequence>DGDDWAVPVSCYCSFNRSPRRFATLNFIGEGAGSTASGIDTSKHQPLLERMGVADRDIRGSPVTFRQVIPGGSAAINWRRRASTVGEGSAHRRPDRGNARPSGALNGRLAWTSAVDRGYRR</sequence>
<feature type="non-terminal residue" evidence="2">
    <location>
        <position position="1"/>
    </location>
</feature>
<proteinExistence type="predicted"/>
<name>A0A8H3WCZ7_9PEZI</name>
<protein>
    <submittedName>
        <fullName evidence="2">Uncharacterized protein</fullName>
    </submittedName>
</protein>